<evidence type="ECO:0000256" key="2">
    <source>
        <dbReference type="SAM" id="MobiDB-lite"/>
    </source>
</evidence>
<feature type="region of interest" description="Disordered" evidence="2">
    <location>
        <begin position="364"/>
        <end position="393"/>
    </location>
</feature>
<dbReference type="Gene3D" id="1.20.1260.20">
    <property type="entry name" value="PPE superfamily"/>
    <property type="match status" value="1"/>
</dbReference>
<dbReference type="RefSeq" id="WP_085323732.1">
    <property type="nucleotide sequence ID" value="NZ_NCXP01000002.1"/>
</dbReference>
<proteinExistence type="inferred from homology"/>
<gene>
    <name evidence="5" type="ORF">B8W66_04105</name>
</gene>
<dbReference type="InterPro" id="IPR000030">
    <property type="entry name" value="PPE_dom"/>
</dbReference>
<name>A0A1X2LZR4_9MYCO</name>
<evidence type="ECO:0008006" key="7">
    <source>
        <dbReference type="Google" id="ProtNLM"/>
    </source>
</evidence>
<protein>
    <recommendedName>
        <fullName evidence="7">PPE family protein</fullName>
    </recommendedName>
</protein>
<evidence type="ECO:0000313" key="6">
    <source>
        <dbReference type="Proteomes" id="UP000193247"/>
    </source>
</evidence>
<dbReference type="PANTHER" id="PTHR46766:SF1">
    <property type="entry name" value="GLUTAMINE-RICH PROTEIN 2"/>
    <property type="match status" value="1"/>
</dbReference>
<evidence type="ECO:0000259" key="4">
    <source>
        <dbReference type="Pfam" id="PF12484"/>
    </source>
</evidence>
<feature type="region of interest" description="Disordered" evidence="2">
    <location>
        <begin position="257"/>
        <end position="297"/>
    </location>
</feature>
<feature type="domain" description="PPE family C-terminal" evidence="4">
    <location>
        <begin position="301"/>
        <end position="372"/>
    </location>
</feature>
<dbReference type="STRING" id="1430326.B8W66_04105"/>
<keyword evidence="6" id="KW-1185">Reference proteome</keyword>
<organism evidence="5 6">
    <name type="scientific">Mycobacterium decipiens</name>
    <dbReference type="NCBI Taxonomy" id="1430326"/>
    <lineage>
        <taxon>Bacteria</taxon>
        <taxon>Bacillati</taxon>
        <taxon>Actinomycetota</taxon>
        <taxon>Actinomycetes</taxon>
        <taxon>Mycobacteriales</taxon>
        <taxon>Mycobacteriaceae</taxon>
        <taxon>Mycobacterium</taxon>
    </lineage>
</organism>
<evidence type="ECO:0000256" key="1">
    <source>
        <dbReference type="ARBA" id="ARBA00010652"/>
    </source>
</evidence>
<dbReference type="InterPro" id="IPR038332">
    <property type="entry name" value="PPE_sf"/>
</dbReference>
<sequence length="446" mass="43675">MDFGALPPEVNSARIYSGPGSAPLMQAAAAWERLANELNSTAASYSLVVSGLTGDEWLGPSALSMAAAAVPYVAWMRATAASAEQAAAQAVAAAYAYESAYAATVPPAVIAANRSTMMSLIQTNIFGQNTPAIATSEAQYGEMWAQDIVAMEGYAGTSAAASELTPFTPPPATTTGAGLPGEAVASAALAAAPAETSVLPTLQSFLPPPLNQIPNPFEDLDLLVAAAVAVSAGALGLSGVQLGEVYRHDLIDEAEKAPNSMTESDENPPEGQGSRPAPGRAGPSNPGGGRLITPPQPPIAALSGYSANIGGLSVPHSWNLPPAVRQVAAMFPGATPMYMTGGSDGSYAGLAAAGLAGTALAGLAARGGSSPTPAAAAPAAGGGTGAAATRPAAENTPAVPAAAAGVGIPGLPPGLPPGVVANLAATLAAIPGATIIVVPPSPNTNQ</sequence>
<dbReference type="InterPro" id="IPR022171">
    <property type="entry name" value="PPE_C"/>
</dbReference>
<dbReference type="FunFam" id="1.20.1260.20:FF:000001">
    <property type="entry name" value="PPE family protein PPE41"/>
    <property type="match status" value="1"/>
</dbReference>
<dbReference type="SUPFAM" id="SSF140459">
    <property type="entry name" value="PE/PPE dimer-like"/>
    <property type="match status" value="1"/>
</dbReference>
<evidence type="ECO:0000259" key="3">
    <source>
        <dbReference type="Pfam" id="PF00823"/>
    </source>
</evidence>
<dbReference type="GO" id="GO:0052572">
    <property type="term" value="P:response to host immune response"/>
    <property type="evidence" value="ECO:0007669"/>
    <property type="project" value="TreeGrafter"/>
</dbReference>
<comment type="caution">
    <text evidence="5">The sequence shown here is derived from an EMBL/GenBank/DDBJ whole genome shotgun (WGS) entry which is preliminary data.</text>
</comment>
<feature type="compositionally biased region" description="Low complexity" evidence="2">
    <location>
        <begin position="364"/>
        <end position="379"/>
    </location>
</feature>
<dbReference type="Pfam" id="PF00823">
    <property type="entry name" value="PPE"/>
    <property type="match status" value="1"/>
</dbReference>
<dbReference type="OrthoDB" id="4723056at2"/>
<accession>A0A1X2LZR4</accession>
<comment type="similarity">
    <text evidence="1">Belongs to the mycobacterial PPE family.</text>
</comment>
<reference evidence="5 6" key="1">
    <citation type="submission" date="2017-04" db="EMBL/GenBank/DDBJ databases">
        <title>The new phylogeny of genus Mycobacterium.</title>
        <authorList>
            <person name="Tortoli E."/>
            <person name="Trovato A."/>
            <person name="Cirillo D.M."/>
        </authorList>
    </citation>
    <scope>NUCLEOTIDE SEQUENCE [LARGE SCALE GENOMIC DNA]</scope>
    <source>
        <strain evidence="5 6">TBL 1200985</strain>
    </source>
</reference>
<feature type="domain" description="PPE" evidence="3">
    <location>
        <begin position="2"/>
        <end position="165"/>
    </location>
</feature>
<dbReference type="Proteomes" id="UP000193247">
    <property type="component" value="Unassembled WGS sequence"/>
</dbReference>
<dbReference type="Pfam" id="PF12484">
    <property type="entry name" value="PPE-SVP"/>
    <property type="match status" value="1"/>
</dbReference>
<dbReference type="AlphaFoldDB" id="A0A1X2LZR4"/>
<dbReference type="EMBL" id="NCXP01000002">
    <property type="protein sequence ID" value="OSC42724.1"/>
    <property type="molecule type" value="Genomic_DNA"/>
</dbReference>
<evidence type="ECO:0000313" key="5">
    <source>
        <dbReference type="EMBL" id="OSC42724.1"/>
    </source>
</evidence>
<dbReference type="PANTHER" id="PTHR46766">
    <property type="entry name" value="GLUTAMINE-RICH PROTEIN 2"/>
    <property type="match status" value="1"/>
</dbReference>